<protein>
    <submittedName>
        <fullName evidence="2">FMN-binding negative transcriptional regulator</fullName>
    </submittedName>
</protein>
<dbReference type="STRING" id="471853.Bcav_3661"/>
<keyword evidence="3" id="KW-1185">Reference proteome</keyword>
<dbReference type="AlphaFoldDB" id="C5C3J4"/>
<dbReference type="PANTHER" id="PTHR35802:SF1">
    <property type="entry name" value="PROTEASE SYNTHASE AND SPORULATION PROTEIN PAI 2"/>
    <property type="match status" value="1"/>
</dbReference>
<dbReference type="SUPFAM" id="SSF50475">
    <property type="entry name" value="FMN-binding split barrel"/>
    <property type="match status" value="1"/>
</dbReference>
<proteinExistence type="predicted"/>
<sequence length="244" mass="25888">MLDGVDHRVTDVAWARALVRRVGWGTLVSTTSTSPPSPVASHLPLLLDPGAGELAVLSHLGRPDDVTHELADAARMGREVLVTVEGPSGYVSPSWYSWGPAVPTWNFLAVHLWGVPEILSASDTFDVLRATVARFEDERPSPWVLPDDGDGGAYARRLAPGTLGFRVRATRWQGKAKLSQDKPPEVVARVIAALESDPVHGNAALAAAMRDVHGSSASTGLEATRGRSVAAEVTDDPHRGDGSS</sequence>
<dbReference type="InterPro" id="IPR012349">
    <property type="entry name" value="Split_barrel_FMN-bd"/>
</dbReference>
<dbReference type="PIRSF" id="PIRSF010372">
    <property type="entry name" value="PaiB"/>
    <property type="match status" value="1"/>
</dbReference>
<feature type="region of interest" description="Disordered" evidence="1">
    <location>
        <begin position="213"/>
        <end position="244"/>
    </location>
</feature>
<evidence type="ECO:0000313" key="2">
    <source>
        <dbReference type="EMBL" id="ACQ81903.1"/>
    </source>
</evidence>
<name>C5C3J4_BEUC1</name>
<dbReference type="eggNOG" id="COG2808">
    <property type="taxonomic scope" value="Bacteria"/>
</dbReference>
<feature type="compositionally biased region" description="Basic and acidic residues" evidence="1">
    <location>
        <begin position="235"/>
        <end position="244"/>
    </location>
</feature>
<accession>C5C3J4</accession>
<dbReference type="RefSeq" id="WP_015884140.1">
    <property type="nucleotide sequence ID" value="NC_012669.1"/>
</dbReference>
<gene>
    <name evidence="2" type="ordered locus">Bcav_3661</name>
</gene>
<dbReference type="Pfam" id="PF04299">
    <property type="entry name" value="FMN_bind_2"/>
    <property type="match status" value="1"/>
</dbReference>
<dbReference type="HOGENOM" id="CLU_065853_3_0_11"/>
<dbReference type="EMBL" id="CP001618">
    <property type="protein sequence ID" value="ACQ81903.1"/>
    <property type="molecule type" value="Genomic_DNA"/>
</dbReference>
<reference evidence="2 3" key="1">
    <citation type="journal article" date="2009" name="Stand. Genomic Sci.">
        <title>Complete genome sequence of Beutenbergia cavernae type strain (HKI 0122).</title>
        <authorList>
            <person name="Land M."/>
            <person name="Pukall R."/>
            <person name="Abt B."/>
            <person name="Goker M."/>
            <person name="Rohde M."/>
            <person name="Glavina Del Rio T."/>
            <person name="Tice H."/>
            <person name="Copeland A."/>
            <person name="Cheng J.F."/>
            <person name="Lucas S."/>
            <person name="Chen F."/>
            <person name="Nolan M."/>
            <person name="Bruce D."/>
            <person name="Goodwin L."/>
            <person name="Pitluck S."/>
            <person name="Ivanova N."/>
            <person name="Mavromatis K."/>
            <person name="Ovchinnikova G."/>
            <person name="Pati A."/>
            <person name="Chen A."/>
            <person name="Palaniappan K."/>
            <person name="Hauser L."/>
            <person name="Chang Y.J."/>
            <person name="Jefferies C.C."/>
            <person name="Saunders E."/>
            <person name="Brettin T."/>
            <person name="Detter J.C."/>
            <person name="Han C."/>
            <person name="Chain P."/>
            <person name="Bristow J."/>
            <person name="Eisen J.A."/>
            <person name="Markowitz V."/>
            <person name="Hugenholtz P."/>
            <person name="Kyrpides N.C."/>
            <person name="Klenk H.P."/>
            <person name="Lapidus A."/>
        </authorList>
    </citation>
    <scope>NUCLEOTIDE SEQUENCE [LARGE SCALE GENOMIC DNA]</scope>
    <source>
        <strain evidence="3">ATCC BAA-8 / DSM 12333 / NBRC 16432</strain>
    </source>
</reference>
<dbReference type="Gene3D" id="2.30.110.10">
    <property type="entry name" value="Electron Transport, Fmn-binding Protein, Chain A"/>
    <property type="match status" value="1"/>
</dbReference>
<dbReference type="PANTHER" id="PTHR35802">
    <property type="entry name" value="PROTEASE SYNTHASE AND SPORULATION PROTEIN PAI 2"/>
    <property type="match status" value="1"/>
</dbReference>
<evidence type="ECO:0000256" key="1">
    <source>
        <dbReference type="SAM" id="MobiDB-lite"/>
    </source>
</evidence>
<organism evidence="2 3">
    <name type="scientific">Beutenbergia cavernae (strain ATCC BAA-8 / DSM 12333 / CCUG 43141 / JCM 11478 / NBRC 16432 / NCIMB 13614 / HKI 0122)</name>
    <dbReference type="NCBI Taxonomy" id="471853"/>
    <lineage>
        <taxon>Bacteria</taxon>
        <taxon>Bacillati</taxon>
        <taxon>Actinomycetota</taxon>
        <taxon>Actinomycetes</taxon>
        <taxon>Micrococcales</taxon>
        <taxon>Beutenbergiaceae</taxon>
        <taxon>Beutenbergia</taxon>
    </lineage>
</organism>
<dbReference type="KEGG" id="bcv:Bcav_3661"/>
<dbReference type="InterPro" id="IPR007396">
    <property type="entry name" value="TR_PAI2-type"/>
</dbReference>
<dbReference type="Proteomes" id="UP000007962">
    <property type="component" value="Chromosome"/>
</dbReference>
<evidence type="ECO:0000313" key="3">
    <source>
        <dbReference type="Proteomes" id="UP000007962"/>
    </source>
</evidence>